<keyword evidence="2" id="KW-1185">Reference proteome</keyword>
<evidence type="ECO:0000313" key="2">
    <source>
        <dbReference type="Proteomes" id="UP001500621"/>
    </source>
</evidence>
<reference evidence="2" key="1">
    <citation type="journal article" date="2019" name="Int. J. Syst. Evol. Microbiol.">
        <title>The Global Catalogue of Microorganisms (GCM) 10K type strain sequencing project: providing services to taxonomists for standard genome sequencing and annotation.</title>
        <authorList>
            <consortium name="The Broad Institute Genomics Platform"/>
            <consortium name="The Broad Institute Genome Sequencing Center for Infectious Disease"/>
            <person name="Wu L."/>
            <person name="Ma J."/>
        </authorList>
    </citation>
    <scope>NUCLEOTIDE SEQUENCE [LARGE SCALE GENOMIC DNA]</scope>
    <source>
        <strain evidence="2">JCM 18127</strain>
    </source>
</reference>
<dbReference type="InterPro" id="IPR037119">
    <property type="entry name" value="Haem_oxidase_HugZ-like_sf"/>
</dbReference>
<dbReference type="RefSeq" id="WP_345268149.1">
    <property type="nucleotide sequence ID" value="NZ_BAABIM010000004.1"/>
</dbReference>
<organism evidence="1 2">
    <name type="scientific">Nocardioides nanhaiensis</name>
    <dbReference type="NCBI Taxonomy" id="1476871"/>
    <lineage>
        <taxon>Bacteria</taxon>
        <taxon>Bacillati</taxon>
        <taxon>Actinomycetota</taxon>
        <taxon>Actinomycetes</taxon>
        <taxon>Propionibacteriales</taxon>
        <taxon>Nocardioidaceae</taxon>
        <taxon>Nocardioides</taxon>
    </lineage>
</organism>
<evidence type="ECO:0008006" key="3">
    <source>
        <dbReference type="Google" id="ProtNLM"/>
    </source>
</evidence>
<gene>
    <name evidence="1" type="ORF">GCM10023226_34340</name>
</gene>
<accession>A0ABP8WQN0</accession>
<proteinExistence type="predicted"/>
<name>A0ABP8WQN0_9ACTN</name>
<dbReference type="Proteomes" id="UP001500621">
    <property type="component" value="Unassembled WGS sequence"/>
</dbReference>
<sequence>MTVEHSIPQQTLARADEHRLATAARSVLACPADVQLVVDGVDDVLADGADLGMQDLDGEPTFSCPAGSALALAARGRRSALLTLESGLGSPGSADRAARLTLTGRLEWRGRAECPCCTEPREVVVLVVNVVLLGREGAPRGTQVRVPVEHFSAPGQSLNRGFLQRSVEHANGAHQQELRQAVATRTGTRLTDVVGVSLADLDATGLDLTWVDPEGAHLTHLDFPRPARDPHDLAELLRATLHAGLC</sequence>
<comment type="caution">
    <text evidence="1">The sequence shown here is derived from an EMBL/GenBank/DDBJ whole genome shotgun (WGS) entry which is preliminary data.</text>
</comment>
<dbReference type="EMBL" id="BAABIM010000004">
    <property type="protein sequence ID" value="GAA4693607.1"/>
    <property type="molecule type" value="Genomic_DNA"/>
</dbReference>
<evidence type="ECO:0000313" key="1">
    <source>
        <dbReference type="EMBL" id="GAA4693607.1"/>
    </source>
</evidence>
<protein>
    <recommendedName>
        <fullName evidence="3">DUF2470 domain-containing protein</fullName>
    </recommendedName>
</protein>
<dbReference type="Gene3D" id="3.20.180.10">
    <property type="entry name" value="PNP-oxidase-like"/>
    <property type="match status" value="1"/>
</dbReference>